<protein>
    <submittedName>
        <fullName evidence="2">Uncharacterized protein</fullName>
    </submittedName>
</protein>
<organism evidence="2 3">
    <name type="scientific">Marinobacterium lutimaris</name>
    <dbReference type="NCBI Taxonomy" id="568106"/>
    <lineage>
        <taxon>Bacteria</taxon>
        <taxon>Pseudomonadati</taxon>
        <taxon>Pseudomonadota</taxon>
        <taxon>Gammaproteobacteria</taxon>
        <taxon>Oceanospirillales</taxon>
        <taxon>Oceanospirillaceae</taxon>
        <taxon>Marinobacterium</taxon>
    </lineage>
</organism>
<keyword evidence="3" id="KW-1185">Reference proteome</keyword>
<keyword evidence="1" id="KW-0472">Membrane</keyword>
<accession>A0A1H6C689</accession>
<proteinExistence type="predicted"/>
<feature type="transmembrane region" description="Helical" evidence="1">
    <location>
        <begin position="12"/>
        <end position="28"/>
    </location>
</feature>
<keyword evidence="1" id="KW-1133">Transmembrane helix</keyword>
<keyword evidence="1" id="KW-0812">Transmembrane</keyword>
<evidence type="ECO:0000256" key="1">
    <source>
        <dbReference type="SAM" id="Phobius"/>
    </source>
</evidence>
<sequence>MHKSPSKLDFELFYSSLILKIPVIVLGIEKQKSLTNETLNSKMT</sequence>
<dbReference type="EMBL" id="FNVQ01000003">
    <property type="protein sequence ID" value="SEG68510.1"/>
    <property type="molecule type" value="Genomic_DNA"/>
</dbReference>
<gene>
    <name evidence="2" type="ORF">SAMN05444390_103226</name>
</gene>
<evidence type="ECO:0000313" key="3">
    <source>
        <dbReference type="Proteomes" id="UP000236745"/>
    </source>
</evidence>
<dbReference type="Proteomes" id="UP000236745">
    <property type="component" value="Unassembled WGS sequence"/>
</dbReference>
<name>A0A1H6C689_9GAMM</name>
<reference evidence="2 3" key="1">
    <citation type="submission" date="2016-10" db="EMBL/GenBank/DDBJ databases">
        <authorList>
            <person name="de Groot N.N."/>
        </authorList>
    </citation>
    <scope>NUCLEOTIDE SEQUENCE [LARGE SCALE GENOMIC DNA]</scope>
    <source>
        <strain evidence="2 3">DSM 22012</strain>
    </source>
</reference>
<evidence type="ECO:0000313" key="2">
    <source>
        <dbReference type="EMBL" id="SEG68510.1"/>
    </source>
</evidence>
<dbReference type="AlphaFoldDB" id="A0A1H6C689"/>